<dbReference type="Proteomes" id="UP000008177">
    <property type="component" value="Unplaced contigs"/>
</dbReference>
<organism evidence="2 3">
    <name type="scientific">Botryotinia fuckeliana (strain T4)</name>
    <name type="common">Noble rot fungus</name>
    <name type="synonym">Botrytis cinerea</name>
    <dbReference type="NCBI Taxonomy" id="999810"/>
    <lineage>
        <taxon>Eukaryota</taxon>
        <taxon>Fungi</taxon>
        <taxon>Dikarya</taxon>
        <taxon>Ascomycota</taxon>
        <taxon>Pezizomycotina</taxon>
        <taxon>Leotiomycetes</taxon>
        <taxon>Helotiales</taxon>
        <taxon>Sclerotiniaceae</taxon>
        <taxon>Botrytis</taxon>
    </lineage>
</organism>
<evidence type="ECO:0000313" key="3">
    <source>
        <dbReference type="Proteomes" id="UP000008177"/>
    </source>
</evidence>
<dbReference type="InParanoid" id="G2Y0M5"/>
<accession>G2Y0M5</accession>
<feature type="region of interest" description="Disordered" evidence="1">
    <location>
        <begin position="1"/>
        <end position="44"/>
    </location>
</feature>
<dbReference type="OrthoDB" id="3537181at2759"/>
<dbReference type="EMBL" id="FQ790281">
    <property type="protein sequence ID" value="CCD46190.1"/>
    <property type="molecule type" value="Genomic_DNA"/>
</dbReference>
<dbReference type="HOGENOM" id="CLU_604321_0_0_1"/>
<reference evidence="3" key="1">
    <citation type="journal article" date="2011" name="PLoS Genet.">
        <title>Genomic analysis of the necrotrophic fungal pathogens Sclerotinia sclerotiorum and Botrytis cinerea.</title>
        <authorList>
            <person name="Amselem J."/>
            <person name="Cuomo C.A."/>
            <person name="van Kan J.A."/>
            <person name="Viaud M."/>
            <person name="Benito E.P."/>
            <person name="Couloux A."/>
            <person name="Coutinho P.M."/>
            <person name="de Vries R.P."/>
            <person name="Dyer P.S."/>
            <person name="Fillinger S."/>
            <person name="Fournier E."/>
            <person name="Gout L."/>
            <person name="Hahn M."/>
            <person name="Kohn L."/>
            <person name="Lapalu N."/>
            <person name="Plummer K.M."/>
            <person name="Pradier J.M."/>
            <person name="Quevillon E."/>
            <person name="Sharon A."/>
            <person name="Simon A."/>
            <person name="ten Have A."/>
            <person name="Tudzynski B."/>
            <person name="Tudzynski P."/>
            <person name="Wincker P."/>
            <person name="Andrew M."/>
            <person name="Anthouard V."/>
            <person name="Beever R.E."/>
            <person name="Beffa R."/>
            <person name="Benoit I."/>
            <person name="Bouzid O."/>
            <person name="Brault B."/>
            <person name="Chen Z."/>
            <person name="Choquer M."/>
            <person name="Collemare J."/>
            <person name="Cotton P."/>
            <person name="Danchin E.G."/>
            <person name="Da Silva C."/>
            <person name="Gautier A."/>
            <person name="Giraud C."/>
            <person name="Giraud T."/>
            <person name="Gonzalez C."/>
            <person name="Grossetete S."/>
            <person name="Guldener U."/>
            <person name="Henrissat B."/>
            <person name="Howlett B.J."/>
            <person name="Kodira C."/>
            <person name="Kretschmer M."/>
            <person name="Lappartient A."/>
            <person name="Leroch M."/>
            <person name="Levis C."/>
            <person name="Mauceli E."/>
            <person name="Neuveglise C."/>
            <person name="Oeser B."/>
            <person name="Pearson M."/>
            <person name="Poulain J."/>
            <person name="Poussereau N."/>
            <person name="Quesneville H."/>
            <person name="Rascle C."/>
            <person name="Schumacher J."/>
            <person name="Segurens B."/>
            <person name="Sexton A."/>
            <person name="Silva E."/>
            <person name="Sirven C."/>
            <person name="Soanes D.M."/>
            <person name="Talbot N.J."/>
            <person name="Templeton M."/>
            <person name="Yandava C."/>
            <person name="Yarden O."/>
            <person name="Zeng Q."/>
            <person name="Rollins J.A."/>
            <person name="Lebrun M.H."/>
            <person name="Dickman M."/>
        </authorList>
    </citation>
    <scope>NUCLEOTIDE SEQUENCE [LARGE SCALE GENOMIC DNA]</scope>
    <source>
        <strain evidence="3">T4</strain>
    </source>
</reference>
<name>G2Y0M5_BOTF4</name>
<feature type="compositionally biased region" description="Polar residues" evidence="1">
    <location>
        <begin position="1"/>
        <end position="10"/>
    </location>
</feature>
<evidence type="ECO:0000313" key="2">
    <source>
        <dbReference type="EMBL" id="CCD46190.1"/>
    </source>
</evidence>
<evidence type="ECO:0000256" key="1">
    <source>
        <dbReference type="SAM" id="MobiDB-lite"/>
    </source>
</evidence>
<feature type="region of interest" description="Disordered" evidence="1">
    <location>
        <begin position="175"/>
        <end position="214"/>
    </location>
</feature>
<sequence length="459" mass="51912">MSSLQNTASPNMDRRSSLRTRVPKLPDIKGPSSSARKSLRQLLRQSTTATETVALSPMNTTAAAFVTAFTPRIYRSIYPKLDVVPVSSEPAEQIAIVTNNSSSSASPKKKMRLRKQIQPSSTKKHAVSGISSLNLKTSTLANSTKESAKAHDKQSVINLARTSIPLATTHKIISDLDSQDEDKMPARKSTMVPKRSRSSSQNSSQNNKKRSRQMFEEPEKICMISCGIGGQLDEYATFYFTETDFKALLETAPHFNKFRKPYSNSIYIRGYMALSSRVIIQWLTKGTIMPLELHKPGRADGFSNYPFVHTYIMANDFDLPEMCDGLMDTAMRELWSSGDEAVILPDARDLYTVYSQTHPGNPLRKLYIAVFDWLLTSDECNRDTGRPRISSSELWNLLSRSENAGIDYINYCRSQITDRGTYEHPLDPRKWNLCELHQHFPFNDCPMWIKQRNAVLEDN</sequence>
<protein>
    <submittedName>
        <fullName evidence="2">Uncharacterized protein</fullName>
    </submittedName>
</protein>
<proteinExistence type="predicted"/>
<gene>
    <name evidence="2" type="ORF">BofuT4_P117400.1</name>
</gene>
<dbReference type="AlphaFoldDB" id="G2Y0M5"/>